<gene>
    <name evidence="2" type="ORF">JCR33_05575</name>
</gene>
<evidence type="ECO:0000259" key="1">
    <source>
        <dbReference type="PROSITE" id="PS50995"/>
    </source>
</evidence>
<dbReference type="InterPro" id="IPR036388">
    <property type="entry name" value="WH-like_DNA-bd_sf"/>
</dbReference>
<comment type="caution">
    <text evidence="2">The sequence shown here is derived from an EMBL/GenBank/DDBJ whole genome shotgun (WGS) entry which is preliminary data.</text>
</comment>
<dbReference type="PANTHER" id="PTHR33164">
    <property type="entry name" value="TRANSCRIPTIONAL REGULATOR, MARR FAMILY"/>
    <property type="match status" value="1"/>
</dbReference>
<dbReference type="SUPFAM" id="SSF46785">
    <property type="entry name" value="Winged helix' DNA-binding domain"/>
    <property type="match status" value="1"/>
</dbReference>
<sequence>MVDVKKRTADLQGSDAQIAFDLIERIFFGYRDFVGVADDALSQTGYGRAHHRVLHFVDRHPGLTVGELLTILKVTKQGVSRVLRTLVDDGMIEIQPGPYDRREKRLSTTPMGHDLARFVARLQTARIESALESLPPGSRQVVADFLAGLVDDEERPAVLKRIAGGC</sequence>
<reference evidence="2" key="1">
    <citation type="submission" date="2020-12" db="EMBL/GenBank/DDBJ databases">
        <title>Bacterial taxonomy.</title>
        <authorList>
            <person name="Pan X."/>
        </authorList>
    </citation>
    <scope>NUCLEOTIDE SEQUENCE</scope>
    <source>
        <strain evidence="2">B2012</strain>
    </source>
</reference>
<dbReference type="InterPro" id="IPR000835">
    <property type="entry name" value="HTH_MarR-typ"/>
</dbReference>
<evidence type="ECO:0000313" key="3">
    <source>
        <dbReference type="Proteomes" id="UP000609531"/>
    </source>
</evidence>
<dbReference type="Gene3D" id="1.10.10.10">
    <property type="entry name" value="Winged helix-like DNA-binding domain superfamily/Winged helix DNA-binding domain"/>
    <property type="match status" value="1"/>
</dbReference>
<dbReference type="GO" id="GO:0003700">
    <property type="term" value="F:DNA-binding transcription factor activity"/>
    <property type="evidence" value="ECO:0007669"/>
    <property type="project" value="InterPro"/>
</dbReference>
<dbReference type="AlphaFoldDB" id="A0A934IMW4"/>
<dbReference type="GO" id="GO:0006950">
    <property type="term" value="P:response to stress"/>
    <property type="evidence" value="ECO:0007669"/>
    <property type="project" value="TreeGrafter"/>
</dbReference>
<dbReference type="SMART" id="SM00347">
    <property type="entry name" value="HTH_MARR"/>
    <property type="match status" value="1"/>
</dbReference>
<dbReference type="PANTHER" id="PTHR33164:SF44">
    <property type="entry name" value="TRANSCRIPTIONAL REGULATORY PROTEIN"/>
    <property type="match status" value="1"/>
</dbReference>
<dbReference type="Proteomes" id="UP000609531">
    <property type="component" value="Unassembled WGS sequence"/>
</dbReference>
<name>A0A934IMW4_9HYPH</name>
<dbReference type="EMBL" id="JAEKJA010000003">
    <property type="protein sequence ID" value="MBJ3775147.1"/>
    <property type="molecule type" value="Genomic_DNA"/>
</dbReference>
<keyword evidence="3" id="KW-1185">Reference proteome</keyword>
<dbReference type="InterPro" id="IPR039422">
    <property type="entry name" value="MarR/SlyA-like"/>
</dbReference>
<feature type="domain" description="HTH marR-type" evidence="1">
    <location>
        <begin position="16"/>
        <end position="151"/>
    </location>
</feature>
<proteinExistence type="predicted"/>
<dbReference type="Pfam" id="PF12802">
    <property type="entry name" value="MarR_2"/>
    <property type="match status" value="1"/>
</dbReference>
<dbReference type="PROSITE" id="PS50995">
    <property type="entry name" value="HTH_MARR_2"/>
    <property type="match status" value="1"/>
</dbReference>
<evidence type="ECO:0000313" key="2">
    <source>
        <dbReference type="EMBL" id="MBJ3775147.1"/>
    </source>
</evidence>
<dbReference type="InterPro" id="IPR036390">
    <property type="entry name" value="WH_DNA-bd_sf"/>
</dbReference>
<organism evidence="2 3">
    <name type="scientific">Acuticoccus mangrovi</name>
    <dbReference type="NCBI Taxonomy" id="2796142"/>
    <lineage>
        <taxon>Bacteria</taxon>
        <taxon>Pseudomonadati</taxon>
        <taxon>Pseudomonadota</taxon>
        <taxon>Alphaproteobacteria</taxon>
        <taxon>Hyphomicrobiales</taxon>
        <taxon>Amorphaceae</taxon>
        <taxon>Acuticoccus</taxon>
    </lineage>
</organism>
<protein>
    <submittedName>
        <fullName evidence="2">MarR family transcriptional regulator</fullName>
    </submittedName>
</protein>
<accession>A0A934IMW4</accession>